<feature type="signal peptide" evidence="2">
    <location>
        <begin position="1"/>
        <end position="17"/>
    </location>
</feature>
<dbReference type="InterPro" id="IPR029058">
    <property type="entry name" value="AB_hydrolase_fold"/>
</dbReference>
<dbReference type="EMBL" id="JAGINW010000001">
    <property type="protein sequence ID" value="MBP2329849.1"/>
    <property type="molecule type" value="Genomic_DNA"/>
</dbReference>
<gene>
    <name evidence="4" type="ORF">JOF56_010234</name>
</gene>
<proteinExistence type="predicted"/>
<reference evidence="4 5" key="1">
    <citation type="submission" date="2021-03" db="EMBL/GenBank/DDBJ databases">
        <title>Sequencing the genomes of 1000 actinobacteria strains.</title>
        <authorList>
            <person name="Klenk H.-P."/>
        </authorList>
    </citation>
    <scope>NUCLEOTIDE SEQUENCE [LARGE SCALE GENOMIC DNA]</scope>
    <source>
        <strain evidence="4 5">DSM 46670</strain>
    </source>
</reference>
<dbReference type="Pfam" id="PF00561">
    <property type="entry name" value="Abhydrolase_1"/>
    <property type="match status" value="1"/>
</dbReference>
<keyword evidence="5" id="KW-1185">Reference proteome</keyword>
<evidence type="ECO:0000256" key="1">
    <source>
        <dbReference type="ARBA" id="ARBA00022801"/>
    </source>
</evidence>
<keyword evidence="2" id="KW-0732">Signal</keyword>
<dbReference type="PRINTS" id="PR00412">
    <property type="entry name" value="EPOXHYDRLASE"/>
</dbReference>
<keyword evidence="1" id="KW-0378">Hydrolase</keyword>
<comment type="caution">
    <text evidence="4">The sequence shown here is derived from an EMBL/GenBank/DDBJ whole genome shotgun (WGS) entry which is preliminary data.</text>
</comment>
<dbReference type="PANTHER" id="PTHR43329">
    <property type="entry name" value="EPOXIDE HYDROLASE"/>
    <property type="match status" value="1"/>
</dbReference>
<evidence type="ECO:0000313" key="4">
    <source>
        <dbReference type="EMBL" id="MBP2329849.1"/>
    </source>
</evidence>
<evidence type="ECO:0000313" key="5">
    <source>
        <dbReference type="Proteomes" id="UP001519332"/>
    </source>
</evidence>
<name>A0ABS4TZL5_9PSEU</name>
<evidence type="ECO:0000256" key="2">
    <source>
        <dbReference type="SAM" id="SignalP"/>
    </source>
</evidence>
<dbReference type="InterPro" id="IPR000639">
    <property type="entry name" value="Epox_hydrolase-like"/>
</dbReference>
<feature type="chain" id="PRO_5046267693" evidence="2">
    <location>
        <begin position="18"/>
        <end position="316"/>
    </location>
</feature>
<accession>A0ABS4TZL5</accession>
<dbReference type="PROSITE" id="PS51318">
    <property type="entry name" value="TAT"/>
    <property type="match status" value="1"/>
</dbReference>
<dbReference type="InterPro" id="IPR000073">
    <property type="entry name" value="AB_hydrolase_1"/>
</dbReference>
<dbReference type="PRINTS" id="PR00111">
    <property type="entry name" value="ABHYDROLASE"/>
</dbReference>
<evidence type="ECO:0000259" key="3">
    <source>
        <dbReference type="Pfam" id="PF00561"/>
    </source>
</evidence>
<sequence length="316" mass="34729">MDRRSLLAAGAATAALAATGTTAEAEAATPSDAELARSLGFRSAYADVNGTRLHYVIGGKGSPLMLLGGWPQTWWQFRKIMPALAERYRVIVADLRGMNLSGKPAGGYDKKTMARDIYELVKKLGYTQVDIAGHDIGAMVGHAFAANYPHAIRKLALIDVPHPDEGLYELTLLPQPTQFHLWWFAFNQVQLLPEQLLAGRFRLLVDHLCGLLLQNQAAITDRDRAIYARAYASPDAIRASNGWYQTFGQDIVDGKTYPRLTLPVLGLASEPGFDYLAGPLRRQAVDVQLEKISGAGHYVAEEQPEAVVTHLRRFFG</sequence>
<dbReference type="Proteomes" id="UP001519332">
    <property type="component" value="Unassembled WGS sequence"/>
</dbReference>
<dbReference type="RefSeq" id="WP_209646545.1">
    <property type="nucleotide sequence ID" value="NZ_JAGINW010000001.1"/>
</dbReference>
<organism evidence="4 5">
    <name type="scientific">Kibdelosporangium banguiense</name>
    <dbReference type="NCBI Taxonomy" id="1365924"/>
    <lineage>
        <taxon>Bacteria</taxon>
        <taxon>Bacillati</taxon>
        <taxon>Actinomycetota</taxon>
        <taxon>Actinomycetes</taxon>
        <taxon>Pseudonocardiales</taxon>
        <taxon>Pseudonocardiaceae</taxon>
        <taxon>Kibdelosporangium</taxon>
    </lineage>
</organism>
<dbReference type="Gene3D" id="3.40.50.1820">
    <property type="entry name" value="alpha/beta hydrolase"/>
    <property type="match status" value="1"/>
</dbReference>
<dbReference type="InterPro" id="IPR006311">
    <property type="entry name" value="TAT_signal"/>
</dbReference>
<dbReference type="SUPFAM" id="SSF53474">
    <property type="entry name" value="alpha/beta-Hydrolases"/>
    <property type="match status" value="1"/>
</dbReference>
<protein>
    <submittedName>
        <fullName evidence="4">Pimeloyl-ACP methyl ester carboxylesterase</fullName>
    </submittedName>
</protein>
<feature type="domain" description="AB hydrolase-1" evidence="3">
    <location>
        <begin position="63"/>
        <end position="167"/>
    </location>
</feature>